<keyword evidence="3" id="KW-1185">Reference proteome</keyword>
<organism evidence="2 3">
    <name type="scientific">Patulibacter brassicae</name>
    <dbReference type="NCBI Taxonomy" id="1705717"/>
    <lineage>
        <taxon>Bacteria</taxon>
        <taxon>Bacillati</taxon>
        <taxon>Actinomycetota</taxon>
        <taxon>Thermoleophilia</taxon>
        <taxon>Solirubrobacterales</taxon>
        <taxon>Patulibacteraceae</taxon>
        <taxon>Patulibacter</taxon>
    </lineage>
</organism>
<reference evidence="2 3" key="1">
    <citation type="submission" date="2023-11" db="EMBL/GenBank/DDBJ databases">
        <authorList>
            <person name="Xu M."/>
            <person name="Jiang T."/>
        </authorList>
    </citation>
    <scope>NUCLEOTIDE SEQUENCE [LARGE SCALE GENOMIC DNA]</scope>
    <source>
        <strain evidence="2 3">SD</strain>
    </source>
</reference>
<comment type="caution">
    <text evidence="2">The sequence shown here is derived from an EMBL/GenBank/DDBJ whole genome shotgun (WGS) entry which is preliminary data.</text>
</comment>
<evidence type="ECO:0000256" key="1">
    <source>
        <dbReference type="SAM" id="MobiDB-lite"/>
    </source>
</evidence>
<name>A0ABU4VL83_9ACTN</name>
<sequence>MPEHSHQPDGAELAALRRSLDELRIAVGEASRALAAAAMILAASAADAEETLGGPVPSTTDAGGEDVGPAAGPAEDGPLPPTAAEEAVSLDPVARTQAAHAALQAQQAEQQGVAMMGFDPPPDADVPLSTGTDPLGDDGHGGRDVVRHAGALAPREQHVDGELAVAEDVSESQAAWASYGAGPSARPVDAGLEGVPLISSDVVEIVLGPLLDLGDLDGIVDRLAALPVIESVGVVAFDDTEVVLRVALTRPAPLAGLLRTELGRAVERCYLAQGRIVVEFGSGS</sequence>
<proteinExistence type="predicted"/>
<evidence type="ECO:0000313" key="2">
    <source>
        <dbReference type="EMBL" id="MDX8152604.1"/>
    </source>
</evidence>
<dbReference type="RefSeq" id="WP_319954760.1">
    <property type="nucleotide sequence ID" value="NZ_JAXAVX010000007.1"/>
</dbReference>
<evidence type="ECO:0000313" key="3">
    <source>
        <dbReference type="Proteomes" id="UP001277761"/>
    </source>
</evidence>
<gene>
    <name evidence="2" type="ORF">SK069_13445</name>
</gene>
<accession>A0ABU4VL83</accession>
<feature type="region of interest" description="Disordered" evidence="1">
    <location>
        <begin position="48"/>
        <end position="84"/>
    </location>
</feature>
<dbReference type="EMBL" id="JAXAVX010000007">
    <property type="protein sequence ID" value="MDX8152604.1"/>
    <property type="molecule type" value="Genomic_DNA"/>
</dbReference>
<protein>
    <submittedName>
        <fullName evidence="2">Uncharacterized protein</fullName>
    </submittedName>
</protein>
<feature type="region of interest" description="Disordered" evidence="1">
    <location>
        <begin position="91"/>
        <end position="110"/>
    </location>
</feature>
<feature type="compositionally biased region" description="Low complexity" evidence="1">
    <location>
        <begin position="94"/>
        <end position="110"/>
    </location>
</feature>
<dbReference type="Proteomes" id="UP001277761">
    <property type="component" value="Unassembled WGS sequence"/>
</dbReference>